<comment type="caution">
    <text evidence="1">The sequence shown here is derived from an EMBL/GenBank/DDBJ whole genome shotgun (WGS) entry which is preliminary data.</text>
</comment>
<accession>A0AAN7TQ06</accession>
<evidence type="ECO:0000313" key="1">
    <source>
        <dbReference type="EMBL" id="KAK5578177.1"/>
    </source>
</evidence>
<proteinExistence type="predicted"/>
<reference evidence="1 2" key="1">
    <citation type="submission" date="2023-11" db="EMBL/GenBank/DDBJ databases">
        <title>Dfirmibasis_genome.</title>
        <authorList>
            <person name="Edelbroek B."/>
            <person name="Kjellin J."/>
            <person name="Jerlstrom-Hultqvist J."/>
            <person name="Soderbom F."/>
        </authorList>
    </citation>
    <scope>NUCLEOTIDE SEQUENCE [LARGE SCALE GENOMIC DNA]</scope>
    <source>
        <strain evidence="1 2">TNS-C-14</strain>
    </source>
</reference>
<protein>
    <submittedName>
        <fullName evidence="1">Uncharacterized protein</fullName>
    </submittedName>
</protein>
<dbReference type="AlphaFoldDB" id="A0AAN7TQ06"/>
<keyword evidence="2" id="KW-1185">Reference proteome</keyword>
<dbReference type="EMBL" id="JAVFKY010000004">
    <property type="protein sequence ID" value="KAK5578177.1"/>
    <property type="molecule type" value="Genomic_DNA"/>
</dbReference>
<organism evidence="1 2">
    <name type="scientific">Dictyostelium firmibasis</name>
    <dbReference type="NCBI Taxonomy" id="79012"/>
    <lineage>
        <taxon>Eukaryota</taxon>
        <taxon>Amoebozoa</taxon>
        <taxon>Evosea</taxon>
        <taxon>Eumycetozoa</taxon>
        <taxon>Dictyostelia</taxon>
        <taxon>Dictyosteliales</taxon>
        <taxon>Dictyosteliaceae</taxon>
        <taxon>Dictyostelium</taxon>
    </lineage>
</organism>
<sequence>MIIIIAMPTAGTAITTGSIKQVLIQCGKLSPMKIESVCWLTIDVDIKVSLPSDITLFINLP</sequence>
<dbReference type="Proteomes" id="UP001344447">
    <property type="component" value="Unassembled WGS sequence"/>
</dbReference>
<gene>
    <name evidence="1" type="ORF">RB653_003130</name>
</gene>
<name>A0AAN7TQ06_9MYCE</name>
<evidence type="ECO:0000313" key="2">
    <source>
        <dbReference type="Proteomes" id="UP001344447"/>
    </source>
</evidence>